<dbReference type="PROSITE" id="PS51883">
    <property type="entry name" value="OBG"/>
    <property type="match status" value="1"/>
</dbReference>
<dbReference type="HAMAP" id="MF_01454">
    <property type="entry name" value="GTPase_Obg"/>
    <property type="match status" value="1"/>
</dbReference>
<keyword evidence="2 8" id="KW-0963">Cytoplasm</keyword>
<dbReference type="SUPFAM" id="SSF52540">
    <property type="entry name" value="P-loop containing nucleoside triphosphate hydrolases"/>
    <property type="match status" value="1"/>
</dbReference>
<evidence type="ECO:0000256" key="8">
    <source>
        <dbReference type="HAMAP-Rule" id="MF_01454"/>
    </source>
</evidence>
<dbReference type="NCBIfam" id="TIGR00231">
    <property type="entry name" value="small_GTP"/>
    <property type="match status" value="1"/>
</dbReference>
<dbReference type="GO" id="GO:0042254">
    <property type="term" value="P:ribosome biogenesis"/>
    <property type="evidence" value="ECO:0007669"/>
    <property type="project" value="UniProtKB-UniRule"/>
</dbReference>
<dbReference type="PIRSF" id="PIRSF002401">
    <property type="entry name" value="GTP_bd_Obg/CgtA"/>
    <property type="match status" value="1"/>
</dbReference>
<gene>
    <name evidence="11" type="primary">obgE</name>
    <name evidence="8" type="synonym">obg</name>
    <name evidence="11" type="ORF">HYV66_02330</name>
</gene>
<dbReference type="GO" id="GO:0003924">
    <property type="term" value="F:GTPase activity"/>
    <property type="evidence" value="ECO:0007669"/>
    <property type="project" value="UniProtKB-UniRule"/>
</dbReference>
<evidence type="ECO:0000259" key="10">
    <source>
        <dbReference type="PROSITE" id="PS51883"/>
    </source>
</evidence>
<evidence type="ECO:0000256" key="2">
    <source>
        <dbReference type="ARBA" id="ARBA00022490"/>
    </source>
</evidence>
<evidence type="ECO:0000256" key="6">
    <source>
        <dbReference type="ARBA" id="ARBA00022842"/>
    </source>
</evidence>
<evidence type="ECO:0000259" key="9">
    <source>
        <dbReference type="PROSITE" id="PS51710"/>
    </source>
</evidence>
<feature type="domain" description="OBG-type G" evidence="9">
    <location>
        <begin position="156"/>
        <end position="322"/>
    </location>
</feature>
<proteinExistence type="inferred from homology"/>
<dbReference type="InterPro" id="IPR006074">
    <property type="entry name" value="GTP1-OBG_CS"/>
</dbReference>
<comment type="cofactor">
    <cofactor evidence="8">
        <name>Mg(2+)</name>
        <dbReference type="ChEBI" id="CHEBI:18420"/>
    </cofactor>
</comment>
<dbReference type="InterPro" id="IPR027417">
    <property type="entry name" value="P-loop_NTPase"/>
</dbReference>
<keyword evidence="6 8" id="KW-0460">Magnesium</keyword>
<dbReference type="GO" id="GO:0000287">
    <property type="term" value="F:magnesium ion binding"/>
    <property type="evidence" value="ECO:0007669"/>
    <property type="project" value="InterPro"/>
</dbReference>
<dbReference type="InterPro" id="IPR014100">
    <property type="entry name" value="GTP-bd_Obg/CgtA"/>
</dbReference>
<dbReference type="FunFam" id="2.70.210.12:FF:000001">
    <property type="entry name" value="GTPase Obg"/>
    <property type="match status" value="1"/>
</dbReference>
<dbReference type="EMBL" id="JACPHQ010000030">
    <property type="protein sequence ID" value="MBI2466046.1"/>
    <property type="molecule type" value="Genomic_DNA"/>
</dbReference>
<comment type="subcellular location">
    <subcellularLocation>
        <location evidence="8">Cytoplasm</location>
    </subcellularLocation>
</comment>
<evidence type="ECO:0000256" key="7">
    <source>
        <dbReference type="ARBA" id="ARBA00023134"/>
    </source>
</evidence>
<dbReference type="InterPro" id="IPR006169">
    <property type="entry name" value="GTP1_OBG_dom"/>
</dbReference>
<feature type="binding site" evidence="8">
    <location>
        <begin position="299"/>
        <end position="301"/>
    </location>
    <ligand>
        <name>GTP</name>
        <dbReference type="ChEBI" id="CHEBI:37565"/>
    </ligand>
</feature>
<feature type="binding site" evidence="8">
    <location>
        <begin position="271"/>
        <end position="274"/>
    </location>
    <ligand>
        <name>GTP</name>
        <dbReference type="ChEBI" id="CHEBI:37565"/>
    </ligand>
</feature>
<evidence type="ECO:0000256" key="4">
    <source>
        <dbReference type="ARBA" id="ARBA00022741"/>
    </source>
</evidence>
<dbReference type="SUPFAM" id="SSF82051">
    <property type="entry name" value="Obg GTP-binding protein N-terminal domain"/>
    <property type="match status" value="1"/>
</dbReference>
<dbReference type="Pfam" id="PF01926">
    <property type="entry name" value="MMR_HSR1"/>
    <property type="match status" value="1"/>
</dbReference>
<dbReference type="PANTHER" id="PTHR11702:SF31">
    <property type="entry name" value="MITOCHONDRIAL RIBOSOME-ASSOCIATED GTPASE 2"/>
    <property type="match status" value="1"/>
</dbReference>
<dbReference type="PROSITE" id="PS51710">
    <property type="entry name" value="G_OBG"/>
    <property type="match status" value="1"/>
</dbReference>
<dbReference type="PRINTS" id="PR00326">
    <property type="entry name" value="GTP1OBG"/>
</dbReference>
<accession>A0A931YDV8</accession>
<keyword evidence="7 8" id="KW-0342">GTP-binding</keyword>
<evidence type="ECO:0000313" key="11">
    <source>
        <dbReference type="EMBL" id="MBI2466046.1"/>
    </source>
</evidence>
<dbReference type="PANTHER" id="PTHR11702">
    <property type="entry name" value="DEVELOPMENTALLY REGULATED GTP-BINDING PROTEIN-RELATED"/>
    <property type="match status" value="1"/>
</dbReference>
<keyword evidence="5 8" id="KW-0378">Hydrolase</keyword>
<comment type="caution">
    <text evidence="11">The sequence shown here is derived from an EMBL/GenBank/DDBJ whole genome shotgun (WGS) entry which is preliminary data.</text>
</comment>
<dbReference type="Pfam" id="PF01018">
    <property type="entry name" value="GTP1_OBG"/>
    <property type="match status" value="1"/>
</dbReference>
<dbReference type="InterPro" id="IPR031167">
    <property type="entry name" value="G_OBG"/>
</dbReference>
<dbReference type="CDD" id="cd01898">
    <property type="entry name" value="Obg"/>
    <property type="match status" value="1"/>
</dbReference>
<dbReference type="Gene3D" id="3.40.50.300">
    <property type="entry name" value="P-loop containing nucleotide triphosphate hydrolases"/>
    <property type="match status" value="1"/>
</dbReference>
<comment type="subunit">
    <text evidence="8">Monomer.</text>
</comment>
<dbReference type="AlphaFoldDB" id="A0A931YDV8"/>
<dbReference type="InterPro" id="IPR036726">
    <property type="entry name" value="GTP1_OBG_dom_sf"/>
</dbReference>
<dbReference type="InterPro" id="IPR005225">
    <property type="entry name" value="Small_GTP-bd"/>
</dbReference>
<feature type="binding site" evidence="8">
    <location>
        <begin position="187"/>
        <end position="191"/>
    </location>
    <ligand>
        <name>GTP</name>
        <dbReference type="ChEBI" id="CHEBI:37565"/>
    </ligand>
</feature>
<dbReference type="PROSITE" id="PS00905">
    <property type="entry name" value="GTP1_OBG"/>
    <property type="match status" value="1"/>
</dbReference>
<dbReference type="InterPro" id="IPR006073">
    <property type="entry name" value="GTP-bd"/>
</dbReference>
<dbReference type="EC" id="3.6.5.-" evidence="8"/>
<keyword evidence="4 8" id="KW-0547">Nucleotide-binding</keyword>
<dbReference type="GO" id="GO:0005525">
    <property type="term" value="F:GTP binding"/>
    <property type="evidence" value="ECO:0007669"/>
    <property type="project" value="UniProtKB-UniRule"/>
</dbReference>
<evidence type="ECO:0000256" key="5">
    <source>
        <dbReference type="ARBA" id="ARBA00022801"/>
    </source>
</evidence>
<sequence length="322" mass="35001">MLVDDIKIRIKAGNGGRGDVAFNKNLMSLGPTGGDGGNGGSVYFEGVSNLNALAQFRYKKDIKIKNGENGKPQFNDGARSEDLTLKIPIGTVITNLDTGESSEITKVGERVLAAKGGKGGKGNFKFRSSINTTPMEFQKGLAGESFSIQLELKLIADVGLIGLPNAGKSSLLNELTRAHSKVANYPFTTLEPNMGAYYELILADIPGIIEGASAGRGLGVKFLRHIERTKILFHLVSAESENLVKDYKVIRNELKTYGGNLAKKQEYLFLTKSDLVAPAELKKKLAGLKKTNKNTLALSIHDWDSLEKVKKILNKIQEEKLH</sequence>
<evidence type="ECO:0000313" key="12">
    <source>
        <dbReference type="Proteomes" id="UP000709672"/>
    </source>
</evidence>
<dbReference type="InterPro" id="IPR045086">
    <property type="entry name" value="OBG_GTPase"/>
</dbReference>
<dbReference type="Gene3D" id="2.70.210.12">
    <property type="entry name" value="GTP1/OBG domain"/>
    <property type="match status" value="1"/>
</dbReference>
<evidence type="ECO:0000256" key="1">
    <source>
        <dbReference type="ARBA" id="ARBA00007699"/>
    </source>
</evidence>
<name>A0A931YDV8_9BACT</name>
<dbReference type="GO" id="GO:0005737">
    <property type="term" value="C:cytoplasm"/>
    <property type="evidence" value="ECO:0007669"/>
    <property type="project" value="UniProtKB-SubCell"/>
</dbReference>
<evidence type="ECO:0000256" key="3">
    <source>
        <dbReference type="ARBA" id="ARBA00022723"/>
    </source>
</evidence>
<comment type="similarity">
    <text evidence="1 8">Belongs to the TRAFAC class OBG-HflX-like GTPase superfamily. OBG GTPase family.</text>
</comment>
<dbReference type="Proteomes" id="UP000709672">
    <property type="component" value="Unassembled WGS sequence"/>
</dbReference>
<dbReference type="NCBIfam" id="NF008956">
    <property type="entry name" value="PRK12299.1"/>
    <property type="match status" value="1"/>
</dbReference>
<keyword evidence="3 8" id="KW-0479">Metal-binding</keyword>
<feature type="binding site" evidence="8">
    <location>
        <begin position="204"/>
        <end position="207"/>
    </location>
    <ligand>
        <name>GTP</name>
        <dbReference type="ChEBI" id="CHEBI:37565"/>
    </ligand>
</feature>
<protein>
    <recommendedName>
        <fullName evidence="8">GTPase Obg</fullName>
        <ecNumber evidence="8">3.6.5.-</ecNumber>
    </recommendedName>
    <alternativeName>
        <fullName evidence="8">GTP-binding protein Obg</fullName>
    </alternativeName>
</protein>
<feature type="binding site" evidence="8">
    <location>
        <begin position="162"/>
        <end position="169"/>
    </location>
    <ligand>
        <name>GTP</name>
        <dbReference type="ChEBI" id="CHEBI:37565"/>
    </ligand>
</feature>
<comment type="function">
    <text evidence="8">An essential GTPase which binds GTP, GDP and possibly (p)ppGpp with moderate affinity, with high nucleotide exchange rates and a fairly low GTP hydrolysis rate. Plays a role in control of the cell cycle, stress response, ribosome biogenesis and in those bacteria that undergo differentiation, in morphogenesis control.</text>
</comment>
<feature type="domain" description="Obg" evidence="10">
    <location>
        <begin position="1"/>
        <end position="155"/>
    </location>
</feature>
<dbReference type="NCBIfam" id="TIGR02729">
    <property type="entry name" value="Obg_CgtA"/>
    <property type="match status" value="1"/>
</dbReference>
<feature type="binding site" evidence="8">
    <location>
        <position position="189"/>
    </location>
    <ligand>
        <name>Mg(2+)</name>
        <dbReference type="ChEBI" id="CHEBI:18420"/>
    </ligand>
</feature>
<reference evidence="11" key="1">
    <citation type="submission" date="2020-07" db="EMBL/GenBank/DDBJ databases">
        <title>Huge and variable diversity of episymbiotic CPR bacteria and DPANN archaea in groundwater ecosystems.</title>
        <authorList>
            <person name="He C.Y."/>
            <person name="Keren R."/>
            <person name="Whittaker M."/>
            <person name="Farag I.F."/>
            <person name="Doudna J."/>
            <person name="Cate J.H.D."/>
            <person name="Banfield J.F."/>
        </authorList>
    </citation>
    <scope>NUCLEOTIDE SEQUENCE</scope>
    <source>
        <strain evidence="11">NC_groundwater_418_Ag_B-0.1um_45_10</strain>
    </source>
</reference>
<feature type="binding site" evidence="8">
    <location>
        <position position="169"/>
    </location>
    <ligand>
        <name>Mg(2+)</name>
        <dbReference type="ChEBI" id="CHEBI:18420"/>
    </ligand>
</feature>
<organism evidence="11 12">
    <name type="scientific">Candidatus Sungiibacteriota bacterium</name>
    <dbReference type="NCBI Taxonomy" id="2750080"/>
    <lineage>
        <taxon>Bacteria</taxon>
        <taxon>Candidatus Sungiibacteriota</taxon>
    </lineage>
</organism>